<evidence type="ECO:0000313" key="3">
    <source>
        <dbReference type="Proteomes" id="UP000198923"/>
    </source>
</evidence>
<accession>A0A1G8EIK1</accession>
<protein>
    <submittedName>
        <fullName evidence="2">Uncharacterized protein</fullName>
    </submittedName>
</protein>
<feature type="coiled-coil region" evidence="1">
    <location>
        <begin position="124"/>
        <end position="176"/>
    </location>
</feature>
<dbReference type="AlphaFoldDB" id="A0A1G8EIK1"/>
<keyword evidence="3" id="KW-1185">Reference proteome</keyword>
<dbReference type="EMBL" id="FNCN01000020">
    <property type="protein sequence ID" value="SDH69610.1"/>
    <property type="molecule type" value="Genomic_DNA"/>
</dbReference>
<name>A0A1G8EIK1_9ACTN</name>
<reference evidence="2 3" key="1">
    <citation type="submission" date="2016-10" db="EMBL/GenBank/DDBJ databases">
        <authorList>
            <person name="de Groot N.N."/>
        </authorList>
    </citation>
    <scope>NUCLEOTIDE SEQUENCE [LARGE SCALE GENOMIC DNA]</scope>
    <source>
        <strain evidence="2 3">CPCC 201354</strain>
    </source>
</reference>
<keyword evidence="1" id="KW-0175">Coiled coil</keyword>
<dbReference type="Proteomes" id="UP000198923">
    <property type="component" value="Unassembled WGS sequence"/>
</dbReference>
<dbReference type="RefSeq" id="WP_093172305.1">
    <property type="nucleotide sequence ID" value="NZ_FNCN01000020.1"/>
</dbReference>
<organism evidence="2 3">
    <name type="scientific">Sinosporangium album</name>
    <dbReference type="NCBI Taxonomy" id="504805"/>
    <lineage>
        <taxon>Bacteria</taxon>
        <taxon>Bacillati</taxon>
        <taxon>Actinomycetota</taxon>
        <taxon>Actinomycetes</taxon>
        <taxon>Streptosporangiales</taxon>
        <taxon>Streptosporangiaceae</taxon>
        <taxon>Sinosporangium</taxon>
    </lineage>
</organism>
<evidence type="ECO:0000256" key="1">
    <source>
        <dbReference type="SAM" id="Coils"/>
    </source>
</evidence>
<sequence>MTDPNADYLAARHRTEREMRAFRDFFFPPATAPEPHVTDTTKIDTYRERLADALADAWGLHVPLCPHTETIPTGALVDAVLAVPRPGDDPTSLATELRATIADLDAHIEQRAQERAAAMTATVEERLESELDDARTELEEVRERAGADRQRQEDLLAELRRQIDSVVRRNDRLTTVLADLVRAAKPAQDRFRRLLHSSR</sequence>
<evidence type="ECO:0000313" key="2">
    <source>
        <dbReference type="EMBL" id="SDH69610.1"/>
    </source>
</evidence>
<proteinExistence type="predicted"/>
<gene>
    <name evidence="2" type="ORF">SAMN05421505_120113</name>
</gene>
<dbReference type="STRING" id="504805.SAMN05421505_120113"/>